<evidence type="ECO:0000313" key="2">
    <source>
        <dbReference type="Proteomes" id="UP000266673"/>
    </source>
</evidence>
<dbReference type="EMBL" id="QKWP01001571">
    <property type="protein sequence ID" value="RIB07980.1"/>
    <property type="molecule type" value="Genomic_DNA"/>
</dbReference>
<reference evidence="1 2" key="1">
    <citation type="submission" date="2018-06" db="EMBL/GenBank/DDBJ databases">
        <title>Comparative genomics reveals the genomic features of Rhizophagus irregularis, R. cerebriforme, R. diaphanum and Gigaspora rosea, and their symbiotic lifestyle signature.</title>
        <authorList>
            <person name="Morin E."/>
            <person name="San Clemente H."/>
            <person name="Chen E.C.H."/>
            <person name="De La Providencia I."/>
            <person name="Hainaut M."/>
            <person name="Kuo A."/>
            <person name="Kohler A."/>
            <person name="Murat C."/>
            <person name="Tang N."/>
            <person name="Roy S."/>
            <person name="Loubradou J."/>
            <person name="Henrissat B."/>
            <person name="Grigoriev I.V."/>
            <person name="Corradi N."/>
            <person name="Roux C."/>
            <person name="Martin F.M."/>
        </authorList>
    </citation>
    <scope>NUCLEOTIDE SEQUENCE [LARGE SCALE GENOMIC DNA]</scope>
    <source>
        <strain evidence="1 2">DAOM 194757</strain>
    </source>
</reference>
<protein>
    <submittedName>
        <fullName evidence="1">Uncharacterized protein</fullName>
    </submittedName>
</protein>
<dbReference type="AlphaFoldDB" id="A0A397UCU8"/>
<dbReference type="OrthoDB" id="2305053at2759"/>
<evidence type="ECO:0000313" key="1">
    <source>
        <dbReference type="EMBL" id="RIB07980.1"/>
    </source>
</evidence>
<proteinExistence type="predicted"/>
<organism evidence="1 2">
    <name type="scientific">Gigaspora rosea</name>
    <dbReference type="NCBI Taxonomy" id="44941"/>
    <lineage>
        <taxon>Eukaryota</taxon>
        <taxon>Fungi</taxon>
        <taxon>Fungi incertae sedis</taxon>
        <taxon>Mucoromycota</taxon>
        <taxon>Glomeromycotina</taxon>
        <taxon>Glomeromycetes</taxon>
        <taxon>Diversisporales</taxon>
        <taxon>Gigasporaceae</taxon>
        <taxon>Gigaspora</taxon>
    </lineage>
</organism>
<dbReference type="Proteomes" id="UP000266673">
    <property type="component" value="Unassembled WGS sequence"/>
</dbReference>
<keyword evidence="2" id="KW-1185">Reference proteome</keyword>
<gene>
    <name evidence="1" type="ORF">C2G38_2212838</name>
</gene>
<comment type="caution">
    <text evidence="1">The sequence shown here is derived from an EMBL/GenBank/DDBJ whole genome shotgun (WGS) entry which is preliminary data.</text>
</comment>
<accession>A0A397UCU8</accession>
<sequence length="157" mass="17894">MKQLPAILGSLNDDTKKHILEWGDKIRTKYNSENNSDSDDDDENVSYYGDPILAIEWNEAALIQRNVQKNTILTLYIRSFRGCMPFPNTDRTQSDSLFFVVKRPGVPAQQIIYSIVYGLQRTYAQQGNVPTLGRFYTITAEKKNTFEASEVFGVFAP</sequence>
<name>A0A397UCU8_9GLOM</name>